<evidence type="ECO:0000313" key="5">
    <source>
        <dbReference type="EMBL" id="GLI22519.1"/>
    </source>
</evidence>
<evidence type="ECO:0000313" key="6">
    <source>
        <dbReference type="EMBL" id="MDR6331690.1"/>
    </source>
</evidence>
<dbReference type="InterPro" id="IPR011234">
    <property type="entry name" value="Fumarylacetoacetase-like_C"/>
</dbReference>
<evidence type="ECO:0000313" key="7">
    <source>
        <dbReference type="Proteomes" id="UP001144397"/>
    </source>
</evidence>
<organism evidence="5 7">
    <name type="scientific">Xanthobacter flavus</name>
    <dbReference type="NCBI Taxonomy" id="281"/>
    <lineage>
        <taxon>Bacteria</taxon>
        <taxon>Pseudomonadati</taxon>
        <taxon>Pseudomonadota</taxon>
        <taxon>Alphaproteobacteria</taxon>
        <taxon>Hyphomicrobiales</taxon>
        <taxon>Xanthobacteraceae</taxon>
        <taxon>Xanthobacter</taxon>
    </lineage>
</organism>
<dbReference type="GO" id="GO:0016853">
    <property type="term" value="F:isomerase activity"/>
    <property type="evidence" value="ECO:0007669"/>
    <property type="project" value="UniProtKB-ARBA"/>
</dbReference>
<comment type="caution">
    <text evidence="5">The sequence shown here is derived from an EMBL/GenBank/DDBJ whole genome shotgun (WGS) entry which is preliminary data.</text>
</comment>
<dbReference type="Pfam" id="PF01557">
    <property type="entry name" value="FAA_hydrolase"/>
    <property type="match status" value="1"/>
</dbReference>
<keyword evidence="8" id="KW-1185">Reference proteome</keyword>
<feature type="domain" description="Rv2993c-like N-terminal" evidence="4">
    <location>
        <begin position="1"/>
        <end position="62"/>
    </location>
</feature>
<dbReference type="Gene3D" id="3.90.850.10">
    <property type="entry name" value="Fumarylacetoacetase-like, C-terminal domain"/>
    <property type="match status" value="1"/>
</dbReference>
<dbReference type="PANTHER" id="PTHR42796:SF4">
    <property type="entry name" value="FUMARYLACETOACETATE HYDROLASE DOMAIN-CONTAINING PROTEIN 2A"/>
    <property type="match status" value="1"/>
</dbReference>
<evidence type="ECO:0000256" key="2">
    <source>
        <dbReference type="ARBA" id="ARBA00022723"/>
    </source>
</evidence>
<dbReference type="Pfam" id="PF10370">
    <property type="entry name" value="Rv2993c-like_N"/>
    <property type="match status" value="1"/>
</dbReference>
<dbReference type="Proteomes" id="UP001144397">
    <property type="component" value="Unassembled WGS sequence"/>
</dbReference>
<keyword evidence="2" id="KW-0479">Metal-binding</keyword>
<dbReference type="InterPro" id="IPR051121">
    <property type="entry name" value="FAH"/>
</dbReference>
<reference evidence="5" key="1">
    <citation type="submission" date="2022-12" db="EMBL/GenBank/DDBJ databases">
        <title>Reference genome sequencing for broad-spectrum identification of bacterial and archaeal isolates by mass spectrometry.</title>
        <authorList>
            <person name="Sekiguchi Y."/>
            <person name="Tourlousse D.M."/>
        </authorList>
    </citation>
    <scope>NUCLEOTIDE SEQUENCE</scope>
    <source>
        <strain evidence="5">301</strain>
    </source>
</reference>
<evidence type="ECO:0000259" key="4">
    <source>
        <dbReference type="Pfam" id="PF10370"/>
    </source>
</evidence>
<evidence type="ECO:0000259" key="3">
    <source>
        <dbReference type="Pfam" id="PF01557"/>
    </source>
</evidence>
<evidence type="ECO:0000313" key="8">
    <source>
        <dbReference type="Proteomes" id="UP001245370"/>
    </source>
</evidence>
<dbReference type="InterPro" id="IPR018833">
    <property type="entry name" value="Rv2993c-like_N"/>
</dbReference>
<dbReference type="GO" id="GO:0019752">
    <property type="term" value="P:carboxylic acid metabolic process"/>
    <property type="evidence" value="ECO:0007669"/>
    <property type="project" value="UniProtKB-ARBA"/>
</dbReference>
<feature type="domain" description="Fumarylacetoacetase-like C-terminal" evidence="3">
    <location>
        <begin position="68"/>
        <end position="274"/>
    </location>
</feature>
<reference evidence="6 8" key="2">
    <citation type="submission" date="2023-07" db="EMBL/GenBank/DDBJ databases">
        <title>Genomic Encyclopedia of Type Strains, Phase IV (KMG-IV): sequencing the most valuable type-strain genomes for metagenomic binning, comparative biology and taxonomic classification.</title>
        <authorList>
            <person name="Goeker M."/>
        </authorList>
    </citation>
    <scope>NUCLEOTIDE SEQUENCE [LARGE SCALE GENOMIC DNA]</scope>
    <source>
        <strain evidence="6 8">DSM 338</strain>
    </source>
</reference>
<dbReference type="SUPFAM" id="SSF56529">
    <property type="entry name" value="FAH"/>
    <property type="match status" value="1"/>
</dbReference>
<sequence>MRIVRFEHQGRIQFGTRRDDHVTPFAGVAGGSFTALLAALADGAHVPQATPIPQAQVSLLPPVPLTGKIICIGLNYADHAREGGHPIPTYPAVFLRTATSLVGHGQPLVRPALSERFDYEAELAVVIGRTAHRVRAADALHHVAGYSCFNDGSIRDFQRKSTQWTMGKNFDRSGSVGPELVTPDELPSGVDNLRIAARLNGETLQDGSTREMIFPVADLIETLSAVMTLEPGDVIATGTPAGVGFARTPPRFMEAGDLIEIEIEGIGILANTIVDEAPDAAEQESHRP</sequence>
<protein>
    <submittedName>
        <fullName evidence="6">2-keto-4-pentenoate hydratase/2-oxohepta-3-ene-1,7-dioic acid hydratase in catechol pathway</fullName>
    </submittedName>
    <submittedName>
        <fullName evidence="5">5-oxopent-3-ene-1,2,5-tricarboxylate decarboxylase</fullName>
    </submittedName>
</protein>
<dbReference type="EMBL" id="JAVDPY010000001">
    <property type="protein sequence ID" value="MDR6331690.1"/>
    <property type="molecule type" value="Genomic_DNA"/>
</dbReference>
<dbReference type="EMBL" id="BSDO01000002">
    <property type="protein sequence ID" value="GLI22519.1"/>
    <property type="molecule type" value="Genomic_DNA"/>
</dbReference>
<name>A0A9W6CKQ0_XANFL</name>
<dbReference type="AlphaFoldDB" id="A0A9W6CKQ0"/>
<dbReference type="InterPro" id="IPR036663">
    <property type="entry name" value="Fumarylacetoacetase_C_sf"/>
</dbReference>
<evidence type="ECO:0000256" key="1">
    <source>
        <dbReference type="ARBA" id="ARBA00010211"/>
    </source>
</evidence>
<dbReference type="GO" id="GO:0046872">
    <property type="term" value="F:metal ion binding"/>
    <property type="evidence" value="ECO:0007669"/>
    <property type="project" value="UniProtKB-KW"/>
</dbReference>
<proteinExistence type="inferred from homology"/>
<dbReference type="Proteomes" id="UP001245370">
    <property type="component" value="Unassembled WGS sequence"/>
</dbReference>
<dbReference type="PANTHER" id="PTHR42796">
    <property type="entry name" value="FUMARYLACETOACETATE HYDROLASE DOMAIN-CONTAINING PROTEIN 2A-RELATED"/>
    <property type="match status" value="1"/>
</dbReference>
<gene>
    <name evidence="6" type="ORF">GGQ86_000137</name>
    <name evidence="5" type="ORF">XFLAVUS301_21930</name>
</gene>
<dbReference type="RefSeq" id="WP_281807483.1">
    <property type="nucleotide sequence ID" value="NZ_BSDO01000002.1"/>
</dbReference>
<comment type="similarity">
    <text evidence="1">Belongs to the FAH family.</text>
</comment>
<dbReference type="GeneID" id="95762983"/>
<dbReference type="FunFam" id="3.90.850.10:FF:000002">
    <property type="entry name" value="2-hydroxyhepta-2,4-diene-1,7-dioate isomerase"/>
    <property type="match status" value="1"/>
</dbReference>
<accession>A0A9W6CKQ0</accession>